<dbReference type="GO" id="GO:0005524">
    <property type="term" value="F:ATP binding"/>
    <property type="evidence" value="ECO:0007669"/>
    <property type="project" value="UniProtKB-UniRule"/>
</dbReference>
<dbReference type="OrthoDB" id="1668230at2759"/>
<dbReference type="PROSITE" id="PS50011">
    <property type="entry name" value="PROTEIN_KINASE_DOM"/>
    <property type="match status" value="1"/>
</dbReference>
<dbReference type="Gene3D" id="3.30.200.20">
    <property type="entry name" value="Phosphorylase Kinase, domain 1"/>
    <property type="match status" value="1"/>
</dbReference>
<keyword evidence="5 12" id="KW-0547">Nucleotide-binding</keyword>
<dbReference type="PANTHER" id="PTHR24416">
    <property type="entry name" value="TYROSINE-PROTEIN KINASE RECEPTOR"/>
    <property type="match status" value="1"/>
</dbReference>
<dbReference type="GO" id="GO:0012505">
    <property type="term" value="C:endomembrane system"/>
    <property type="evidence" value="ECO:0007669"/>
    <property type="project" value="UniProtKB-SubCell"/>
</dbReference>
<sequence>MCDLCLGILLIILVQSSTRFSISADHNHVAEAECAILSVYDKRNQSVSHSSNEVEQHCNHRNVTISSNYLSRADFLSQVFGTCFIHGNNLTINVKENCALTTNIGKEEVVYETGSQNIVAISNLSSFVITSCQCAQFKNGSELVGIIFSPYDKHAVKCKDTDETEKSCLYPDRKKHVNWWDYSKAEIMRQLELVATEFRTISTYGIGTVAKSLEPPEFNHDWRDGLPIAQVPFSVAEINKDAGYHKLKIIVGAFSHESYTSEQFQAEVDNAVMAAKDAENSFPGSISGISIHFNVLTMQTEEHVRLVQRSMTSARGYTKTGGKVGVRLEECDLAFKELYNRSEESARLYCKPSDLSCTADRPLLLEPILEPLVKNAHFVICFTRPQRQMFSAKNLKLTMSEITEKLGHRLEEVKKALLKVNPKIELMVETGWPSKGTSSNGSPNSVKNMHEYWAYMIKWAVRQRLRIFMFEAFDEPWKSDLTLSGRNVSNGLCGSEDHYGLWRRKDNSIPAEYQMKGGSLLNFTVYDTNYTHSIIEPGFPEGCQLEENVDSPRGKVLIIAISITGIVFGLMIFGLGYMAFRLKLMKKNSHLQLSQKYLEIFLHGNESGGKENLIENDDYQIIALQFPYDKRKYELAKGSFKIDLSNPIGKGQSGTVYLGQIDGYPGPIAFKSSDSSNSILDIKNFLSEIKIMSYIGHHENIVCLIGAYTEKLERGIVNLALEYCVLGSLDKFLLGKGQYASHESTSIKEQCENLNYVTTACLGSQSSSLASSSDHDDEEQASRPITFDLMTMFKWSYQIANGMEYLASKKVVHADLACRNILLTSDMTIKITDFGLSRKLYSEITPALVFECDVPLPWRWMAPESLRKLVFSTESDVFSFGVTIWEIFTLGDVPFAGLTFCNQFVSDLEGGMRLEEAKYATDDLLDLLDECWAFHPNERPNFTRLKEDLSRLL</sequence>
<organism evidence="17 18">
    <name type="scientific">Folsomia candida</name>
    <name type="common">Springtail</name>
    <dbReference type="NCBI Taxonomy" id="158441"/>
    <lineage>
        <taxon>Eukaryota</taxon>
        <taxon>Metazoa</taxon>
        <taxon>Ecdysozoa</taxon>
        <taxon>Arthropoda</taxon>
        <taxon>Hexapoda</taxon>
        <taxon>Collembola</taxon>
        <taxon>Entomobryomorpha</taxon>
        <taxon>Isotomoidea</taxon>
        <taxon>Isotomidae</taxon>
        <taxon>Proisotominae</taxon>
        <taxon>Folsomia</taxon>
    </lineage>
</organism>
<dbReference type="PROSITE" id="PS00109">
    <property type="entry name" value="PROTEIN_KINASE_TYR"/>
    <property type="match status" value="1"/>
</dbReference>
<dbReference type="InterPro" id="IPR017441">
    <property type="entry name" value="Protein_kinase_ATP_BS"/>
</dbReference>
<dbReference type="FunFam" id="1.10.510.10:FF:001512">
    <property type="entry name" value="Receptor tyrosine-protein kinase erbB-2"/>
    <property type="match status" value="1"/>
</dbReference>
<dbReference type="Proteomes" id="UP000198287">
    <property type="component" value="Unassembled WGS sequence"/>
</dbReference>
<feature type="signal peptide" evidence="15">
    <location>
        <begin position="1"/>
        <end position="19"/>
    </location>
</feature>
<comment type="subcellular location">
    <subcellularLocation>
        <location evidence="2">Endomembrane system</location>
    </subcellularLocation>
    <subcellularLocation>
        <location evidence="1">Membrane</location>
        <topology evidence="1">Single-pass membrane protein</topology>
    </subcellularLocation>
</comment>
<dbReference type="GO" id="GO:0050793">
    <property type="term" value="P:regulation of developmental process"/>
    <property type="evidence" value="ECO:0007669"/>
    <property type="project" value="UniProtKB-ARBA"/>
</dbReference>
<dbReference type="Pfam" id="PF07714">
    <property type="entry name" value="PK_Tyr_Ser-Thr"/>
    <property type="match status" value="1"/>
</dbReference>
<keyword evidence="15" id="KW-0732">Signal</keyword>
<proteinExistence type="inferred from homology"/>
<dbReference type="GO" id="GO:0005975">
    <property type="term" value="P:carbohydrate metabolic process"/>
    <property type="evidence" value="ECO:0007669"/>
    <property type="project" value="InterPro"/>
</dbReference>
<keyword evidence="8 12" id="KW-0067">ATP-binding</keyword>
<evidence type="ECO:0000313" key="18">
    <source>
        <dbReference type="Proteomes" id="UP000198287"/>
    </source>
</evidence>
<dbReference type="GO" id="GO:0043235">
    <property type="term" value="C:receptor complex"/>
    <property type="evidence" value="ECO:0007669"/>
    <property type="project" value="TreeGrafter"/>
</dbReference>
<comment type="catalytic activity">
    <reaction evidence="11">
        <text>L-tyrosyl-[protein] + ATP = O-phospho-L-tyrosyl-[protein] + ADP + H(+)</text>
        <dbReference type="Rhea" id="RHEA:10596"/>
        <dbReference type="Rhea" id="RHEA-COMP:10136"/>
        <dbReference type="Rhea" id="RHEA-COMP:20101"/>
        <dbReference type="ChEBI" id="CHEBI:15378"/>
        <dbReference type="ChEBI" id="CHEBI:30616"/>
        <dbReference type="ChEBI" id="CHEBI:46858"/>
        <dbReference type="ChEBI" id="CHEBI:61978"/>
        <dbReference type="ChEBI" id="CHEBI:456216"/>
        <dbReference type="EC" id="2.7.10.1"/>
    </reaction>
</comment>
<evidence type="ECO:0000256" key="15">
    <source>
        <dbReference type="SAM" id="SignalP"/>
    </source>
</evidence>
<dbReference type="Gene3D" id="3.20.20.80">
    <property type="entry name" value="Glycosidases"/>
    <property type="match status" value="1"/>
</dbReference>
<dbReference type="InterPro" id="IPR017853">
    <property type="entry name" value="GH"/>
</dbReference>
<dbReference type="GO" id="GO:0030182">
    <property type="term" value="P:neuron differentiation"/>
    <property type="evidence" value="ECO:0007669"/>
    <property type="project" value="UniProtKB-ARBA"/>
</dbReference>
<dbReference type="GO" id="GO:0048468">
    <property type="term" value="P:cell development"/>
    <property type="evidence" value="ECO:0007669"/>
    <property type="project" value="UniProtKB-ARBA"/>
</dbReference>
<evidence type="ECO:0000256" key="5">
    <source>
        <dbReference type="ARBA" id="ARBA00022741"/>
    </source>
</evidence>
<dbReference type="GO" id="GO:0005886">
    <property type="term" value="C:plasma membrane"/>
    <property type="evidence" value="ECO:0007669"/>
    <property type="project" value="TreeGrafter"/>
</dbReference>
<dbReference type="InterPro" id="IPR001245">
    <property type="entry name" value="Ser-Thr/Tyr_kinase_cat_dom"/>
</dbReference>
<dbReference type="GO" id="GO:0051130">
    <property type="term" value="P:positive regulation of cellular component organization"/>
    <property type="evidence" value="ECO:0007669"/>
    <property type="project" value="UniProtKB-ARBA"/>
</dbReference>
<dbReference type="EMBL" id="LNIX01000001">
    <property type="protein sequence ID" value="OXA62255.1"/>
    <property type="molecule type" value="Genomic_DNA"/>
</dbReference>
<dbReference type="OMA" id="NTIEVEC"/>
<evidence type="ECO:0000256" key="14">
    <source>
        <dbReference type="SAM" id="Phobius"/>
    </source>
</evidence>
<dbReference type="GO" id="GO:0004553">
    <property type="term" value="F:hydrolase activity, hydrolyzing O-glycosyl compounds"/>
    <property type="evidence" value="ECO:0007669"/>
    <property type="project" value="InterPro"/>
</dbReference>
<dbReference type="PROSITE" id="PS00107">
    <property type="entry name" value="PROTEIN_KINASE_ATP"/>
    <property type="match status" value="1"/>
</dbReference>
<evidence type="ECO:0000256" key="1">
    <source>
        <dbReference type="ARBA" id="ARBA00004167"/>
    </source>
</evidence>
<gene>
    <name evidence="17" type="ORF">Fcan01_03175</name>
</gene>
<comment type="similarity">
    <text evidence="3 13">Belongs to the glycosyl hydrolase 17 family.</text>
</comment>
<keyword evidence="4" id="KW-0808">Transferase</keyword>
<evidence type="ECO:0000256" key="7">
    <source>
        <dbReference type="ARBA" id="ARBA00022801"/>
    </source>
</evidence>
<dbReference type="InterPro" id="IPR050122">
    <property type="entry name" value="RTK"/>
</dbReference>
<evidence type="ECO:0000256" key="13">
    <source>
        <dbReference type="RuleBase" id="RU004335"/>
    </source>
</evidence>
<evidence type="ECO:0000259" key="16">
    <source>
        <dbReference type="PROSITE" id="PS50011"/>
    </source>
</evidence>
<dbReference type="CDD" id="cd00192">
    <property type="entry name" value="PTKc"/>
    <property type="match status" value="1"/>
</dbReference>
<dbReference type="InterPro" id="IPR000719">
    <property type="entry name" value="Prot_kinase_dom"/>
</dbReference>
<evidence type="ECO:0000256" key="10">
    <source>
        <dbReference type="ARBA" id="ARBA00023137"/>
    </source>
</evidence>
<keyword evidence="18" id="KW-1185">Reference proteome</keyword>
<keyword evidence="14" id="KW-0812">Transmembrane</keyword>
<feature type="chain" id="PRO_5012985614" evidence="15">
    <location>
        <begin position="20"/>
        <end position="953"/>
    </location>
</feature>
<evidence type="ECO:0000313" key="17">
    <source>
        <dbReference type="EMBL" id="OXA62255.1"/>
    </source>
</evidence>
<dbReference type="GO" id="GO:0007169">
    <property type="term" value="P:cell surface receptor protein tyrosine kinase signaling pathway"/>
    <property type="evidence" value="ECO:0007669"/>
    <property type="project" value="TreeGrafter"/>
</dbReference>
<dbReference type="SUPFAM" id="SSF51445">
    <property type="entry name" value="(Trans)glycosidases"/>
    <property type="match status" value="1"/>
</dbReference>
<keyword evidence="6" id="KW-0418">Kinase</keyword>
<dbReference type="Gene3D" id="1.10.510.10">
    <property type="entry name" value="Transferase(Phosphotransferase) domain 1"/>
    <property type="match status" value="1"/>
</dbReference>
<dbReference type="InterPro" id="IPR000490">
    <property type="entry name" value="Glyco_hydro_17"/>
</dbReference>
<keyword evidence="10" id="KW-0829">Tyrosine-protein kinase</keyword>
<feature type="domain" description="Protein kinase" evidence="16">
    <location>
        <begin position="642"/>
        <end position="953"/>
    </location>
</feature>
<feature type="binding site" evidence="12">
    <location>
        <position position="671"/>
    </location>
    <ligand>
        <name>ATP</name>
        <dbReference type="ChEBI" id="CHEBI:30616"/>
    </ligand>
</feature>
<evidence type="ECO:0000256" key="9">
    <source>
        <dbReference type="ARBA" id="ARBA00023136"/>
    </source>
</evidence>
<evidence type="ECO:0000256" key="12">
    <source>
        <dbReference type="PROSITE-ProRule" id="PRU10141"/>
    </source>
</evidence>
<evidence type="ECO:0000256" key="6">
    <source>
        <dbReference type="ARBA" id="ARBA00022777"/>
    </source>
</evidence>
<evidence type="ECO:0000256" key="2">
    <source>
        <dbReference type="ARBA" id="ARBA00004308"/>
    </source>
</evidence>
<keyword evidence="17" id="KW-0675">Receptor</keyword>
<name>A0A226EX65_FOLCA</name>
<dbReference type="InterPro" id="IPR011009">
    <property type="entry name" value="Kinase-like_dom_sf"/>
</dbReference>
<dbReference type="GO" id="GO:0004714">
    <property type="term" value="F:transmembrane receptor protein tyrosine kinase activity"/>
    <property type="evidence" value="ECO:0007669"/>
    <property type="project" value="UniProtKB-EC"/>
</dbReference>
<feature type="transmembrane region" description="Helical" evidence="14">
    <location>
        <begin position="556"/>
        <end position="580"/>
    </location>
</feature>
<reference evidence="17 18" key="1">
    <citation type="submission" date="2015-12" db="EMBL/GenBank/DDBJ databases">
        <title>The genome of Folsomia candida.</title>
        <authorList>
            <person name="Faddeeva A."/>
            <person name="Derks M.F."/>
            <person name="Anvar Y."/>
            <person name="Smit S."/>
            <person name="Van Straalen N."/>
            <person name="Roelofs D."/>
        </authorList>
    </citation>
    <scope>NUCLEOTIDE SEQUENCE [LARGE SCALE GENOMIC DNA]</scope>
    <source>
        <strain evidence="17 18">VU population</strain>
        <tissue evidence="17">Whole body</tissue>
    </source>
</reference>
<keyword evidence="7" id="KW-0378">Hydrolase</keyword>
<comment type="caution">
    <text evidence="17">The sequence shown here is derived from an EMBL/GenBank/DDBJ whole genome shotgun (WGS) entry which is preliminary data.</text>
</comment>
<dbReference type="InterPro" id="IPR008266">
    <property type="entry name" value="Tyr_kinase_AS"/>
</dbReference>
<evidence type="ECO:0000256" key="8">
    <source>
        <dbReference type="ARBA" id="ARBA00022840"/>
    </source>
</evidence>
<dbReference type="STRING" id="158441.A0A226EX65"/>
<keyword evidence="9 14" id="KW-0472">Membrane</keyword>
<evidence type="ECO:0000256" key="4">
    <source>
        <dbReference type="ARBA" id="ARBA00022679"/>
    </source>
</evidence>
<keyword evidence="14" id="KW-1133">Transmembrane helix</keyword>
<dbReference type="AlphaFoldDB" id="A0A226EX65"/>
<dbReference type="PANTHER" id="PTHR24416:SF621">
    <property type="entry name" value="TYROSINE KINASE RECEPTOR CAD96CA"/>
    <property type="match status" value="1"/>
</dbReference>
<evidence type="ECO:0000256" key="11">
    <source>
        <dbReference type="ARBA" id="ARBA00051243"/>
    </source>
</evidence>
<protein>
    <submittedName>
        <fullName evidence="17">Vascular endothelial growth factor receptor 1</fullName>
    </submittedName>
</protein>
<accession>A0A226EX65</accession>
<evidence type="ECO:0000256" key="3">
    <source>
        <dbReference type="ARBA" id="ARBA00008773"/>
    </source>
</evidence>
<dbReference type="SUPFAM" id="SSF56112">
    <property type="entry name" value="Protein kinase-like (PK-like)"/>
    <property type="match status" value="1"/>
</dbReference>
<dbReference type="Pfam" id="PF00332">
    <property type="entry name" value="Glyco_hydro_17"/>
    <property type="match status" value="1"/>
</dbReference>